<evidence type="ECO:0000313" key="13">
    <source>
        <dbReference type="EMBL" id="AKJ70352.2"/>
    </source>
</evidence>
<keyword evidence="5" id="KW-0812">Transmembrane</keyword>
<evidence type="ECO:0000256" key="1">
    <source>
        <dbReference type="ARBA" id="ARBA00004571"/>
    </source>
</evidence>
<dbReference type="EMBL" id="CP011568">
    <property type="protein sequence ID" value="AKJ70352.2"/>
    <property type="molecule type" value="Genomic_DNA"/>
</dbReference>
<comment type="subunit">
    <text evidence="2">Homotrimer.</text>
</comment>
<keyword evidence="6 11" id="KW-0732">Signal</keyword>
<dbReference type="GO" id="GO:0006811">
    <property type="term" value="P:monoatomic ion transport"/>
    <property type="evidence" value="ECO:0007669"/>
    <property type="project" value="UniProtKB-KW"/>
</dbReference>
<evidence type="ECO:0000256" key="3">
    <source>
        <dbReference type="ARBA" id="ARBA00022448"/>
    </source>
</evidence>
<feature type="chain" id="PRO_5006798160" evidence="11">
    <location>
        <begin position="20"/>
        <end position="356"/>
    </location>
</feature>
<sequence>MLGATFAAVGLGAPLAAQAQSSVTLYGLIDAGIDYTTNVAGNSQTSLDTGILSPNLFGMRGSEDLGGGLHAKFVLEGQFNAGNGALIGNEFGRQAYIGLTDAKWGSVTLGNQYDFMFTSLSVKRYGPMFPLISLQNLRQGPFNALNVPNRPTGAFDFDRMAGEQIANAVKYESPDLAGLTFGAMLGVGGQPGSFSRDSAQSFGADYRRGPIQLDAAYTFVRYPSLNNGNDGIRNWGIGGRTALGKGFVDLLYTSTANTATGAHVDVYEIGGMMPLAAATHLALAYQYMKGNAVLEGNRAQQINATLDYSLSIQTDLYTTVTYQHANGPGAQAQILAAGPASGGNQAELRIGMRHFF</sequence>
<dbReference type="PANTHER" id="PTHR34501:SF9">
    <property type="entry name" value="MAJOR OUTER MEMBRANE PROTEIN P.IA"/>
    <property type="match status" value="1"/>
</dbReference>
<evidence type="ECO:0000256" key="6">
    <source>
        <dbReference type="ARBA" id="ARBA00022729"/>
    </source>
</evidence>
<protein>
    <submittedName>
        <fullName evidence="13">Porin</fullName>
    </submittedName>
</protein>
<evidence type="ECO:0000256" key="8">
    <source>
        <dbReference type="ARBA" id="ARBA00023114"/>
    </source>
</evidence>
<keyword evidence="10" id="KW-0998">Cell outer membrane</keyword>
<dbReference type="CDD" id="cd00342">
    <property type="entry name" value="gram_neg_porins"/>
    <property type="match status" value="1"/>
</dbReference>
<feature type="domain" description="Porin" evidence="12">
    <location>
        <begin position="5"/>
        <end position="326"/>
    </location>
</feature>
<evidence type="ECO:0000256" key="9">
    <source>
        <dbReference type="ARBA" id="ARBA00023136"/>
    </source>
</evidence>
<dbReference type="InterPro" id="IPR033900">
    <property type="entry name" value="Gram_neg_porin_domain"/>
</dbReference>
<keyword evidence="4" id="KW-1134">Transmembrane beta strand</keyword>
<evidence type="ECO:0000256" key="4">
    <source>
        <dbReference type="ARBA" id="ARBA00022452"/>
    </source>
</evidence>
<evidence type="ECO:0000256" key="2">
    <source>
        <dbReference type="ARBA" id="ARBA00011233"/>
    </source>
</evidence>
<reference evidence="14" key="1">
    <citation type="submission" date="2015-06" db="EMBL/GenBank/DDBJ databases">
        <authorList>
            <person name="Lim Y.L."/>
            <person name="Ee R."/>
            <person name="Yong D."/>
            <person name="How K.Y."/>
            <person name="Yin W.F."/>
            <person name="Chan K.G."/>
        </authorList>
    </citation>
    <scope>NUCLEOTIDE SEQUENCE [LARGE SCALE GENOMIC DNA]</scope>
    <source>
        <strain evidence="14">DSM 25325</strain>
    </source>
</reference>
<dbReference type="GO" id="GO:0009279">
    <property type="term" value="C:cell outer membrane"/>
    <property type="evidence" value="ECO:0007669"/>
    <property type="project" value="UniProtKB-SubCell"/>
</dbReference>
<dbReference type="GO" id="GO:0015288">
    <property type="term" value="F:porin activity"/>
    <property type="evidence" value="ECO:0007669"/>
    <property type="project" value="UniProtKB-KW"/>
</dbReference>
<evidence type="ECO:0000313" key="14">
    <source>
        <dbReference type="Proteomes" id="UP000036700"/>
    </source>
</evidence>
<name>A0A0G3EY45_9BURK</name>
<organism evidence="13 14">
    <name type="scientific">Pandoraea thiooxydans</name>
    <dbReference type="NCBI Taxonomy" id="445709"/>
    <lineage>
        <taxon>Bacteria</taxon>
        <taxon>Pseudomonadati</taxon>
        <taxon>Pseudomonadota</taxon>
        <taxon>Betaproteobacteria</taxon>
        <taxon>Burkholderiales</taxon>
        <taxon>Burkholderiaceae</taxon>
        <taxon>Pandoraea</taxon>
    </lineage>
</organism>
<dbReference type="PANTHER" id="PTHR34501">
    <property type="entry name" value="PROTEIN YDDL-RELATED"/>
    <property type="match status" value="1"/>
</dbReference>
<comment type="subcellular location">
    <subcellularLocation>
        <location evidence="1">Cell outer membrane</location>
        <topology evidence="1">Multi-pass membrane protein</topology>
    </subcellularLocation>
</comment>
<dbReference type="GO" id="GO:0046930">
    <property type="term" value="C:pore complex"/>
    <property type="evidence" value="ECO:0007669"/>
    <property type="project" value="UniProtKB-KW"/>
</dbReference>
<evidence type="ECO:0000259" key="12">
    <source>
        <dbReference type="Pfam" id="PF13609"/>
    </source>
</evidence>
<evidence type="ECO:0000256" key="11">
    <source>
        <dbReference type="SAM" id="SignalP"/>
    </source>
</evidence>
<feature type="signal peptide" evidence="11">
    <location>
        <begin position="1"/>
        <end position="19"/>
    </location>
</feature>
<dbReference type="AlphaFoldDB" id="A0A0G3EY45"/>
<dbReference type="InterPro" id="IPR023614">
    <property type="entry name" value="Porin_dom_sf"/>
</dbReference>
<dbReference type="InterPro" id="IPR050298">
    <property type="entry name" value="Gram-neg_bact_OMP"/>
</dbReference>
<keyword evidence="9" id="KW-0472">Membrane</keyword>
<evidence type="ECO:0000256" key="7">
    <source>
        <dbReference type="ARBA" id="ARBA00023065"/>
    </source>
</evidence>
<dbReference type="Proteomes" id="UP000036700">
    <property type="component" value="Chromosome"/>
</dbReference>
<evidence type="ECO:0000256" key="5">
    <source>
        <dbReference type="ARBA" id="ARBA00022692"/>
    </source>
</evidence>
<proteinExistence type="predicted"/>
<evidence type="ECO:0000256" key="10">
    <source>
        <dbReference type="ARBA" id="ARBA00023237"/>
    </source>
</evidence>
<keyword evidence="14" id="KW-1185">Reference proteome</keyword>
<keyword evidence="3" id="KW-0813">Transport</keyword>
<dbReference type="STRING" id="445709.ABW99_04120"/>
<keyword evidence="7" id="KW-0406">Ion transport</keyword>
<accession>A0A0G3EY45</accession>
<dbReference type="Pfam" id="PF13609">
    <property type="entry name" value="Porin_4"/>
    <property type="match status" value="1"/>
</dbReference>
<gene>
    <name evidence="13" type="ORF">ABW99_04120</name>
</gene>
<dbReference type="Gene3D" id="2.40.160.10">
    <property type="entry name" value="Porin"/>
    <property type="match status" value="1"/>
</dbReference>
<dbReference type="SUPFAM" id="SSF56935">
    <property type="entry name" value="Porins"/>
    <property type="match status" value="1"/>
</dbReference>
<dbReference type="KEGG" id="ptx:ABW99_04120"/>
<keyword evidence="8" id="KW-0626">Porin</keyword>